<accession>A0A6C0ISI3</accession>
<sequence length="333" mass="39213">MLVQYTFHDYDQVNTMNTEVRCLPEATITDFEVLYKLVEEYVATLPPLTSNEYTQYDKKKHRKNYKHGRKHDNNQQWVSKTPFKVTTIEKKEGIEAKYNELRSTLNKVTMKNHDTMLPKIMEIVTFIMNGEDDESDDESSGDVDSYDNIMNALLDIAKKMRGGHDVYILVMKELFQQYPGFIPQISKFVDAYRVSYDSIRDIDANQQYDEYCDMVKLNDYRRSNSNFIAKLAKSTFIEDSELLSIIEKLFEKVLCQIDEENQTVLIEEITENLSIFMTMSYEFLHSHSRWGQLIEHLNKCSKLKAKEHKSISSRVVFKYMDIQDALKKMYSTK</sequence>
<dbReference type="EMBL" id="MN740241">
    <property type="protein sequence ID" value="QHT95550.1"/>
    <property type="molecule type" value="Genomic_DNA"/>
</dbReference>
<reference evidence="1" key="1">
    <citation type="journal article" date="2020" name="Nature">
        <title>Giant virus diversity and host interactions through global metagenomics.</title>
        <authorList>
            <person name="Schulz F."/>
            <person name="Roux S."/>
            <person name="Paez-Espino D."/>
            <person name="Jungbluth S."/>
            <person name="Walsh D.A."/>
            <person name="Denef V.J."/>
            <person name="McMahon K.D."/>
            <person name="Konstantinidis K.T."/>
            <person name="Eloe-Fadrosh E.A."/>
            <person name="Kyrpides N.C."/>
            <person name="Woyke T."/>
        </authorList>
    </citation>
    <scope>NUCLEOTIDE SEQUENCE</scope>
    <source>
        <strain evidence="1">GVMAG-M-3300024261-8</strain>
    </source>
</reference>
<organism evidence="1">
    <name type="scientific">viral metagenome</name>
    <dbReference type="NCBI Taxonomy" id="1070528"/>
    <lineage>
        <taxon>unclassified sequences</taxon>
        <taxon>metagenomes</taxon>
        <taxon>organismal metagenomes</taxon>
    </lineage>
</organism>
<dbReference type="InterPro" id="IPR016024">
    <property type="entry name" value="ARM-type_fold"/>
</dbReference>
<proteinExistence type="predicted"/>
<dbReference type="SUPFAM" id="SSF48371">
    <property type="entry name" value="ARM repeat"/>
    <property type="match status" value="1"/>
</dbReference>
<protein>
    <recommendedName>
        <fullName evidence="2">MIF4G domain-containing protein</fullName>
    </recommendedName>
</protein>
<evidence type="ECO:0008006" key="2">
    <source>
        <dbReference type="Google" id="ProtNLM"/>
    </source>
</evidence>
<dbReference type="AlphaFoldDB" id="A0A6C0ISI3"/>
<name>A0A6C0ISI3_9ZZZZ</name>
<evidence type="ECO:0000313" key="1">
    <source>
        <dbReference type="EMBL" id="QHT95550.1"/>
    </source>
</evidence>